<name>A0A4Q1KAX8_9SPHN</name>
<dbReference type="AlphaFoldDB" id="A0A4Q1KAX8"/>
<dbReference type="Gene3D" id="3.10.450.50">
    <property type="match status" value="1"/>
</dbReference>
<dbReference type="OrthoDB" id="7585039at2"/>
<evidence type="ECO:0000259" key="1">
    <source>
        <dbReference type="Pfam" id="PF13577"/>
    </source>
</evidence>
<dbReference type="EMBL" id="SBKP01000034">
    <property type="protein sequence ID" value="RXR23208.1"/>
    <property type="molecule type" value="Genomic_DNA"/>
</dbReference>
<dbReference type="InterPro" id="IPR037401">
    <property type="entry name" value="SnoaL-like"/>
</dbReference>
<gene>
    <name evidence="2" type="ORF">EQG66_15125</name>
</gene>
<organism evidence="2 3">
    <name type="scientific">Sphingobium fluviale</name>
    <dbReference type="NCBI Taxonomy" id="2506423"/>
    <lineage>
        <taxon>Bacteria</taxon>
        <taxon>Pseudomonadati</taxon>
        <taxon>Pseudomonadota</taxon>
        <taxon>Alphaproteobacteria</taxon>
        <taxon>Sphingomonadales</taxon>
        <taxon>Sphingomonadaceae</taxon>
        <taxon>Sphingobium</taxon>
    </lineage>
</organism>
<sequence length="220" mass="24979">MKFEDRMQENLSLALAERDIQALVAKFAYRDQEKWDQLADTFWPDATLDISWFSGTIGEFLAESRKLATSGKMLLKHLIGNPRVQISHDRALSETDLVIMLRVTIGDPAIPVDVTSWARFFDRHECRNGQWRISQRTAIYEKDRADPVAAGTAVRWTLAPQAMNGVPHEYRHLASAMMELGRKQMPPAIVNGSAEQMRLEQDAERWLAETVGTLRPSISV</sequence>
<protein>
    <submittedName>
        <fullName evidence="2">Nuclear transport factor 2 family protein</fullName>
    </submittedName>
</protein>
<proteinExistence type="predicted"/>
<dbReference type="Pfam" id="PF13577">
    <property type="entry name" value="SnoaL_4"/>
    <property type="match status" value="1"/>
</dbReference>
<comment type="caution">
    <text evidence="2">The sequence shown here is derived from an EMBL/GenBank/DDBJ whole genome shotgun (WGS) entry which is preliminary data.</text>
</comment>
<evidence type="ECO:0000313" key="3">
    <source>
        <dbReference type="Proteomes" id="UP000290958"/>
    </source>
</evidence>
<dbReference type="InterPro" id="IPR032710">
    <property type="entry name" value="NTF2-like_dom_sf"/>
</dbReference>
<keyword evidence="3" id="KW-1185">Reference proteome</keyword>
<accession>A0A4Q1KAX8</accession>
<reference evidence="3" key="1">
    <citation type="submission" date="2019-01" db="EMBL/GenBank/DDBJ databases">
        <title>Cytophagaceae bacterium strain CAR-16.</title>
        <authorList>
            <person name="Chen W.-M."/>
        </authorList>
    </citation>
    <scope>NUCLEOTIDE SEQUENCE [LARGE SCALE GENOMIC DNA]</scope>
    <source>
        <strain evidence="3">CHR27</strain>
    </source>
</reference>
<dbReference type="SUPFAM" id="SSF54427">
    <property type="entry name" value="NTF2-like"/>
    <property type="match status" value="1"/>
</dbReference>
<feature type="domain" description="SnoaL-like" evidence="1">
    <location>
        <begin position="15"/>
        <end position="137"/>
    </location>
</feature>
<evidence type="ECO:0000313" key="2">
    <source>
        <dbReference type="EMBL" id="RXR23208.1"/>
    </source>
</evidence>
<dbReference type="RefSeq" id="WP_129405335.1">
    <property type="nucleotide sequence ID" value="NZ_SBKP01000034.1"/>
</dbReference>
<dbReference type="Proteomes" id="UP000290958">
    <property type="component" value="Unassembled WGS sequence"/>
</dbReference>